<dbReference type="InParanoid" id="A0A0C2T0D5"/>
<dbReference type="GO" id="GO:0006629">
    <property type="term" value="P:lipid metabolic process"/>
    <property type="evidence" value="ECO:0007669"/>
    <property type="project" value="InterPro"/>
</dbReference>
<dbReference type="OrthoDB" id="438440at2759"/>
<dbReference type="STRING" id="946122.A0A0C2T0D5"/>
<reference evidence="6 7" key="1">
    <citation type="submission" date="2014-04" db="EMBL/GenBank/DDBJ databases">
        <title>Evolutionary Origins and Diversification of the Mycorrhizal Mutualists.</title>
        <authorList>
            <consortium name="DOE Joint Genome Institute"/>
            <consortium name="Mycorrhizal Genomics Consortium"/>
            <person name="Kohler A."/>
            <person name="Kuo A."/>
            <person name="Nagy L.G."/>
            <person name="Floudas D."/>
            <person name="Copeland A."/>
            <person name="Barry K.W."/>
            <person name="Cichocki N."/>
            <person name="Veneault-Fourrey C."/>
            <person name="LaButti K."/>
            <person name="Lindquist E.A."/>
            <person name="Lipzen A."/>
            <person name="Lundell T."/>
            <person name="Morin E."/>
            <person name="Murat C."/>
            <person name="Riley R."/>
            <person name="Ohm R."/>
            <person name="Sun H."/>
            <person name="Tunlid A."/>
            <person name="Henrissat B."/>
            <person name="Grigoriev I.V."/>
            <person name="Hibbett D.S."/>
            <person name="Martin F."/>
        </authorList>
    </citation>
    <scope>NUCLEOTIDE SEQUENCE [LARGE SCALE GENOMIC DNA]</scope>
    <source>
        <strain evidence="6 7">Koide BX008</strain>
    </source>
</reference>
<protein>
    <recommendedName>
        <fullName evidence="5">Fungal lipase-type domain-containing protein</fullName>
    </recommendedName>
</protein>
<dbReference type="Proteomes" id="UP000054549">
    <property type="component" value="Unassembled WGS sequence"/>
</dbReference>
<feature type="domain" description="Fungal lipase-type" evidence="5">
    <location>
        <begin position="72"/>
        <end position="212"/>
    </location>
</feature>
<keyword evidence="7" id="KW-1185">Reference proteome</keyword>
<dbReference type="InterPro" id="IPR002921">
    <property type="entry name" value="Fungal_lipase-type"/>
</dbReference>
<accession>A0A0C2T0D5</accession>
<dbReference type="HOGENOM" id="CLU_032957_1_1_1"/>
<dbReference type="CDD" id="cd00519">
    <property type="entry name" value="Lipase_3"/>
    <property type="match status" value="1"/>
</dbReference>
<comment type="similarity">
    <text evidence="2">Belongs to the AB hydrolase superfamily. Lipase family. Class 3 subfamily.</text>
</comment>
<gene>
    <name evidence="6" type="ORF">M378DRAFT_26795</name>
</gene>
<dbReference type="InterPro" id="IPR051218">
    <property type="entry name" value="Sec_MonoDiacylglyc_Lipase"/>
</dbReference>
<dbReference type="Gene3D" id="3.40.50.1820">
    <property type="entry name" value="alpha/beta hydrolase"/>
    <property type="match status" value="1"/>
</dbReference>
<evidence type="ECO:0000256" key="4">
    <source>
        <dbReference type="ARBA" id="ARBA00048461"/>
    </source>
</evidence>
<dbReference type="Pfam" id="PF01764">
    <property type="entry name" value="Lipase_3"/>
    <property type="match status" value="1"/>
</dbReference>
<keyword evidence="1" id="KW-1015">Disulfide bond</keyword>
<evidence type="ECO:0000256" key="2">
    <source>
        <dbReference type="ARBA" id="ARBA00043996"/>
    </source>
</evidence>
<dbReference type="EMBL" id="KN818308">
    <property type="protein sequence ID" value="KIL59894.1"/>
    <property type="molecule type" value="Genomic_DNA"/>
</dbReference>
<sequence>MEDHLVLPCPARPTISPELFRELIHYLKYASSAYTSVCPKPNGRHLVSPFLSPVADIQGYIARDDEKKELIIALRGSASVVDFLLDAQLVLVPFMVPGILQTPPDSKLCVHSGFLFDWNTVALEVITILKQQLHSHRSYSLVTVGHSLGGALATLAAITLKLKFPEQKVRTYSYGSPRVGNAAFAEFVNRHLGKDAFRVVHTNDGVPTIMPTSLGYHHHGVEYWQVDDPPAAETTVECAVNGEDQGCSASLPSGGFTPAHAIYLGIVATTPFCF</sequence>
<evidence type="ECO:0000259" key="5">
    <source>
        <dbReference type="Pfam" id="PF01764"/>
    </source>
</evidence>
<dbReference type="InterPro" id="IPR029058">
    <property type="entry name" value="AB_hydrolase_fold"/>
</dbReference>
<dbReference type="SUPFAM" id="SSF53474">
    <property type="entry name" value="alpha/beta-Hydrolases"/>
    <property type="match status" value="1"/>
</dbReference>
<dbReference type="PANTHER" id="PTHR45856">
    <property type="entry name" value="ALPHA/BETA-HYDROLASES SUPERFAMILY PROTEIN"/>
    <property type="match status" value="1"/>
</dbReference>
<dbReference type="PANTHER" id="PTHR45856:SF24">
    <property type="entry name" value="FUNGAL LIPASE-LIKE DOMAIN-CONTAINING PROTEIN"/>
    <property type="match status" value="1"/>
</dbReference>
<organism evidence="6 7">
    <name type="scientific">Amanita muscaria (strain Koide BX008)</name>
    <dbReference type="NCBI Taxonomy" id="946122"/>
    <lineage>
        <taxon>Eukaryota</taxon>
        <taxon>Fungi</taxon>
        <taxon>Dikarya</taxon>
        <taxon>Basidiomycota</taxon>
        <taxon>Agaricomycotina</taxon>
        <taxon>Agaricomycetes</taxon>
        <taxon>Agaricomycetidae</taxon>
        <taxon>Agaricales</taxon>
        <taxon>Pluteineae</taxon>
        <taxon>Amanitaceae</taxon>
        <taxon>Amanita</taxon>
    </lineage>
</organism>
<dbReference type="AlphaFoldDB" id="A0A0C2T0D5"/>
<evidence type="ECO:0000256" key="1">
    <source>
        <dbReference type="ARBA" id="ARBA00023157"/>
    </source>
</evidence>
<comment type="catalytic activity">
    <reaction evidence="4">
        <text>a monoacylglycerol + H2O = glycerol + a fatty acid + H(+)</text>
        <dbReference type="Rhea" id="RHEA:15245"/>
        <dbReference type="ChEBI" id="CHEBI:15377"/>
        <dbReference type="ChEBI" id="CHEBI:15378"/>
        <dbReference type="ChEBI" id="CHEBI:17408"/>
        <dbReference type="ChEBI" id="CHEBI:17754"/>
        <dbReference type="ChEBI" id="CHEBI:28868"/>
    </reaction>
</comment>
<evidence type="ECO:0000256" key="3">
    <source>
        <dbReference type="ARBA" id="ARBA00047591"/>
    </source>
</evidence>
<evidence type="ECO:0000313" key="7">
    <source>
        <dbReference type="Proteomes" id="UP000054549"/>
    </source>
</evidence>
<comment type="catalytic activity">
    <reaction evidence="3">
        <text>a diacylglycerol + H2O = a monoacylglycerol + a fatty acid + H(+)</text>
        <dbReference type="Rhea" id="RHEA:32731"/>
        <dbReference type="ChEBI" id="CHEBI:15377"/>
        <dbReference type="ChEBI" id="CHEBI:15378"/>
        <dbReference type="ChEBI" id="CHEBI:17408"/>
        <dbReference type="ChEBI" id="CHEBI:18035"/>
        <dbReference type="ChEBI" id="CHEBI:28868"/>
    </reaction>
</comment>
<evidence type="ECO:0000313" key="6">
    <source>
        <dbReference type="EMBL" id="KIL59894.1"/>
    </source>
</evidence>
<proteinExistence type="inferred from homology"/>
<name>A0A0C2T0D5_AMAMK</name>